<accession>A0A090S3T0</accession>
<proteinExistence type="predicted"/>
<evidence type="ECO:0000313" key="3">
    <source>
        <dbReference type="Proteomes" id="UP000029228"/>
    </source>
</evidence>
<protein>
    <submittedName>
        <fullName evidence="2">Membrane-associated phospholipid phosphatase</fullName>
    </submittedName>
</protein>
<sequence>MQKNKVDVDSLLIIPCLPFVMSRLFLLLTLITYIPVSHATNKDAWNTFSDIGAYGLVGLAAGLPAYQDDWDGVWQAGFSIGSASAIGLVGKYTIDAPRQMVATTIAFPPIIPPMPLLQRRRFIFVKVGK</sequence>
<keyword evidence="3" id="KW-1185">Reference proteome</keyword>
<reference evidence="2 3" key="1">
    <citation type="submission" date="2014-09" db="EMBL/GenBank/DDBJ databases">
        <title>Vibrio maritimus JCM 19235. (C45) whole genome shotgun sequence.</title>
        <authorList>
            <person name="Sawabe T."/>
            <person name="Meirelles P."/>
            <person name="Nakanishi M."/>
            <person name="Sayaka M."/>
            <person name="Hattori M."/>
            <person name="Ohkuma M."/>
        </authorList>
    </citation>
    <scope>NUCLEOTIDE SEQUENCE [LARGE SCALE GENOMIC DNA]</scope>
    <source>
        <strain evidence="3">JCM19235</strain>
    </source>
</reference>
<feature type="transmembrane region" description="Helical" evidence="1">
    <location>
        <begin position="12"/>
        <end position="36"/>
    </location>
</feature>
<keyword evidence="1" id="KW-1133">Transmembrane helix</keyword>
<dbReference type="EMBL" id="BBMR01000012">
    <property type="protein sequence ID" value="GAL22370.1"/>
    <property type="molecule type" value="Genomic_DNA"/>
</dbReference>
<keyword evidence="1" id="KW-0812">Transmembrane</keyword>
<comment type="caution">
    <text evidence="2">The sequence shown here is derived from an EMBL/GenBank/DDBJ whole genome shotgun (WGS) entry which is preliminary data.</text>
</comment>
<gene>
    <name evidence="2" type="ORF">JCM19235_3065</name>
</gene>
<dbReference type="AlphaFoldDB" id="A0A090S3T0"/>
<dbReference type="STRING" id="990268.JCM19235_3065"/>
<evidence type="ECO:0000256" key="1">
    <source>
        <dbReference type="SAM" id="Phobius"/>
    </source>
</evidence>
<organism evidence="2 3">
    <name type="scientific">Vibrio maritimus</name>
    <dbReference type="NCBI Taxonomy" id="990268"/>
    <lineage>
        <taxon>Bacteria</taxon>
        <taxon>Pseudomonadati</taxon>
        <taxon>Pseudomonadota</taxon>
        <taxon>Gammaproteobacteria</taxon>
        <taxon>Vibrionales</taxon>
        <taxon>Vibrionaceae</taxon>
        <taxon>Vibrio</taxon>
    </lineage>
</organism>
<keyword evidence="1" id="KW-0472">Membrane</keyword>
<feature type="transmembrane region" description="Helical" evidence="1">
    <location>
        <begin position="72"/>
        <end position="90"/>
    </location>
</feature>
<name>A0A090S3T0_9VIBR</name>
<evidence type="ECO:0000313" key="2">
    <source>
        <dbReference type="EMBL" id="GAL22370.1"/>
    </source>
</evidence>
<dbReference type="Proteomes" id="UP000029228">
    <property type="component" value="Unassembled WGS sequence"/>
</dbReference>
<reference evidence="2 3" key="2">
    <citation type="submission" date="2014-09" db="EMBL/GenBank/DDBJ databases">
        <authorList>
            <consortium name="NBRP consortium"/>
            <person name="Sawabe T."/>
            <person name="Meirelles P."/>
            <person name="Nakanishi M."/>
            <person name="Sayaka M."/>
            <person name="Hattori M."/>
            <person name="Ohkuma M."/>
        </authorList>
    </citation>
    <scope>NUCLEOTIDE SEQUENCE [LARGE SCALE GENOMIC DNA]</scope>
    <source>
        <strain evidence="3">JCM19235</strain>
    </source>
</reference>